<dbReference type="Pfam" id="PF09863">
    <property type="entry name" value="DUF2090"/>
    <property type="match status" value="1"/>
</dbReference>
<comment type="caution">
    <text evidence="2">The sequence shown here is derived from an EMBL/GenBank/DDBJ whole genome shotgun (WGS) entry which is preliminary data.</text>
</comment>
<dbReference type="SUPFAM" id="SSF51569">
    <property type="entry name" value="Aldolase"/>
    <property type="match status" value="1"/>
</dbReference>
<name>A0A934K659_9BACT</name>
<dbReference type="Gene3D" id="3.20.20.70">
    <property type="entry name" value="Aldolase class I"/>
    <property type="match status" value="1"/>
</dbReference>
<dbReference type="AlphaFoldDB" id="A0A934K659"/>
<accession>A0A934K659</accession>
<feature type="domain" description="DUF2090" evidence="1">
    <location>
        <begin position="2"/>
        <end position="290"/>
    </location>
</feature>
<protein>
    <submittedName>
        <fullName evidence="2">DUF2090 domain-containing protein</fullName>
    </submittedName>
</protein>
<proteinExistence type="predicted"/>
<evidence type="ECO:0000259" key="1">
    <source>
        <dbReference type="Pfam" id="PF09863"/>
    </source>
</evidence>
<evidence type="ECO:0000313" key="2">
    <source>
        <dbReference type="EMBL" id="MBJ7597121.1"/>
    </source>
</evidence>
<reference evidence="2" key="1">
    <citation type="submission" date="2020-10" db="EMBL/GenBank/DDBJ databases">
        <title>Ca. Dormibacterota MAGs.</title>
        <authorList>
            <person name="Montgomery K."/>
        </authorList>
    </citation>
    <scope>NUCLEOTIDE SEQUENCE [LARGE SCALE GENOMIC DNA]</scope>
    <source>
        <strain evidence="2">SC8812_S17_10</strain>
    </source>
</reference>
<organism evidence="2 3">
    <name type="scientific">Candidatus Nephthysia bennettiae</name>
    <dbReference type="NCBI Taxonomy" id="3127016"/>
    <lineage>
        <taxon>Bacteria</taxon>
        <taxon>Bacillati</taxon>
        <taxon>Candidatus Dormiibacterota</taxon>
        <taxon>Candidatus Dormibacteria</taxon>
        <taxon>Candidatus Dormibacterales</taxon>
        <taxon>Candidatus Dormibacteraceae</taxon>
        <taxon>Candidatus Nephthysia</taxon>
    </lineage>
</organism>
<dbReference type="InterPro" id="IPR013785">
    <property type="entry name" value="Aldolase_TIM"/>
</dbReference>
<sequence>MLAFDHRASFQKGLFGIEGTPSAEERARISQSKQIIFEGLRRAVEQGAPKEWAGVLVDEDFGAVVARAAKREGFTLAMPAEMSGQDEFDFEFGEDFGSHIEAFDPVFTKVLVRYNPDGDQEMNRRQLARLKTLSDWLHERDRKFLFELLVPPEPAQLDAVGGDKDRYDLEIRPGLVVRVIAESQAAGVEPDIWKIEGLDRREDCARVVEQARAGGRDRVSCVVLGRGADEAGVVRWLRQGAAVPGFIGFAVGRTIWWDALKSWVAGEADSDSAAQTISGNYRRMVDAYESAAAETHAQAGE</sequence>
<dbReference type="EMBL" id="JAEKNR010000039">
    <property type="protein sequence ID" value="MBJ7597121.1"/>
    <property type="molecule type" value="Genomic_DNA"/>
</dbReference>
<dbReference type="InterPro" id="IPR018659">
    <property type="entry name" value="DUF2090"/>
</dbReference>
<dbReference type="Proteomes" id="UP000612893">
    <property type="component" value="Unassembled WGS sequence"/>
</dbReference>
<gene>
    <name evidence="2" type="ORF">JF922_03415</name>
</gene>
<evidence type="ECO:0000313" key="3">
    <source>
        <dbReference type="Proteomes" id="UP000612893"/>
    </source>
</evidence>
<keyword evidence="3" id="KW-1185">Reference proteome</keyword>